<dbReference type="AlphaFoldDB" id="A0A6N7SBA5"/>
<evidence type="ECO:0000313" key="4">
    <source>
        <dbReference type="Proteomes" id="UP000480929"/>
    </source>
</evidence>
<dbReference type="EMBL" id="WKPI01000050">
    <property type="protein sequence ID" value="MSC34988.1"/>
    <property type="molecule type" value="Genomic_DNA"/>
</dbReference>
<proteinExistence type="predicted"/>
<dbReference type="Proteomes" id="UP000480929">
    <property type="component" value="Unassembled WGS sequence"/>
</dbReference>
<organism evidence="1 3">
    <name type="scientific">Holdemania massiliensis</name>
    <dbReference type="NCBI Taxonomy" id="1468449"/>
    <lineage>
        <taxon>Bacteria</taxon>
        <taxon>Bacillati</taxon>
        <taxon>Bacillota</taxon>
        <taxon>Erysipelotrichia</taxon>
        <taxon>Erysipelotrichales</taxon>
        <taxon>Erysipelotrichaceae</taxon>
        <taxon>Holdemania</taxon>
    </lineage>
</organism>
<evidence type="ECO:0008006" key="5">
    <source>
        <dbReference type="Google" id="ProtNLM"/>
    </source>
</evidence>
<gene>
    <name evidence="2" type="ORF">GKD88_17865</name>
    <name evidence="1" type="ORF">GKE08_17955</name>
</gene>
<evidence type="ECO:0000313" key="3">
    <source>
        <dbReference type="Proteomes" id="UP000433575"/>
    </source>
</evidence>
<evidence type="ECO:0000313" key="1">
    <source>
        <dbReference type="EMBL" id="MSA91211.1"/>
    </source>
</evidence>
<dbReference type="Gene3D" id="3.40.630.30">
    <property type="match status" value="1"/>
</dbReference>
<evidence type="ECO:0000313" key="2">
    <source>
        <dbReference type="EMBL" id="MSC34988.1"/>
    </source>
</evidence>
<protein>
    <recommendedName>
        <fullName evidence="5">N-acetyltransferase</fullName>
    </recommendedName>
</protein>
<name>A0A6N7SBA5_9FIRM</name>
<dbReference type="RefSeq" id="WP_154240550.1">
    <property type="nucleotide sequence ID" value="NZ_WKPI01000050.1"/>
</dbReference>
<sequence length="205" mass="23553">MIYRSIQLNDLIKQVGRKEVEKILADFSCPLNDDIEYFIHKKAIEFELVGLSRTTLIYGSQYVEDLPKLVAFYSLSPKELTLAENLKRSERRQLFGTTYSLGQSIKSILIGQLSKNYTDGNDKLITGGILMSLIFEQIKKIDVLLSSTIVHIDCKDIPGLRSFYEKFGFKYYQTNDTLLCYVIPTKKIIEAKHYSTELKKEKIGC</sequence>
<reference evidence="3 4" key="1">
    <citation type="journal article" date="2019" name="Nat. Med.">
        <title>A library of human gut bacterial isolates paired with longitudinal multiomics data enables mechanistic microbiome research.</title>
        <authorList>
            <person name="Poyet M."/>
            <person name="Groussin M."/>
            <person name="Gibbons S.M."/>
            <person name="Avila-Pacheco J."/>
            <person name="Jiang X."/>
            <person name="Kearney S.M."/>
            <person name="Perrotta A.R."/>
            <person name="Berdy B."/>
            <person name="Zhao S."/>
            <person name="Lieberman T.D."/>
            <person name="Swanson P.K."/>
            <person name="Smith M."/>
            <person name="Roesemann S."/>
            <person name="Alexander J.E."/>
            <person name="Rich S.A."/>
            <person name="Livny J."/>
            <person name="Vlamakis H."/>
            <person name="Clish C."/>
            <person name="Bullock K."/>
            <person name="Deik A."/>
            <person name="Scott J."/>
            <person name="Pierce K.A."/>
            <person name="Xavier R.J."/>
            <person name="Alm E.J."/>
        </authorList>
    </citation>
    <scope>NUCLEOTIDE SEQUENCE [LARGE SCALE GENOMIC DNA]</scope>
    <source>
        <strain evidence="1 3">BIOML-A4</strain>
        <strain evidence="2 4">BIOML-A5</strain>
    </source>
</reference>
<dbReference type="EMBL" id="WKPJ01000047">
    <property type="protein sequence ID" value="MSA91211.1"/>
    <property type="molecule type" value="Genomic_DNA"/>
</dbReference>
<dbReference type="Proteomes" id="UP000433575">
    <property type="component" value="Unassembled WGS sequence"/>
</dbReference>
<dbReference type="OrthoDB" id="9802211at2"/>
<accession>A0A6N7SBA5</accession>
<keyword evidence="4" id="KW-1185">Reference proteome</keyword>
<comment type="caution">
    <text evidence="1">The sequence shown here is derived from an EMBL/GenBank/DDBJ whole genome shotgun (WGS) entry which is preliminary data.</text>
</comment>